<accession>A0ABU3XZ24</accession>
<feature type="region of interest" description="Disordered" evidence="2">
    <location>
        <begin position="352"/>
        <end position="404"/>
    </location>
</feature>
<dbReference type="InterPro" id="IPR001482">
    <property type="entry name" value="T2SS/T4SS_dom"/>
</dbReference>
<dbReference type="Pfam" id="PF00437">
    <property type="entry name" value="T2SSE"/>
    <property type="match status" value="1"/>
</dbReference>
<organism evidence="4 5">
    <name type="scientific">Metapseudomonas otitidis</name>
    <dbReference type="NCBI Taxonomy" id="319939"/>
    <lineage>
        <taxon>Bacteria</taxon>
        <taxon>Pseudomonadati</taxon>
        <taxon>Pseudomonadota</taxon>
        <taxon>Gammaproteobacteria</taxon>
        <taxon>Pseudomonadales</taxon>
        <taxon>Pseudomonadaceae</taxon>
        <taxon>Metapseudomonas</taxon>
    </lineage>
</organism>
<evidence type="ECO:0000313" key="5">
    <source>
        <dbReference type="Proteomes" id="UP001273935"/>
    </source>
</evidence>
<name>A0ABU3XZ24_9GAMM</name>
<gene>
    <name evidence="4" type="ORF">R0G64_26355</name>
</gene>
<dbReference type="InterPro" id="IPR003593">
    <property type="entry name" value="AAA+_ATPase"/>
</dbReference>
<dbReference type="RefSeq" id="WP_174244726.1">
    <property type="nucleotide sequence ID" value="NZ_CP126342.1"/>
</dbReference>
<dbReference type="SUPFAM" id="SSF52540">
    <property type="entry name" value="P-loop containing nucleoside triphosphate hydrolases"/>
    <property type="match status" value="1"/>
</dbReference>
<dbReference type="InterPro" id="IPR050921">
    <property type="entry name" value="T4SS_GSP_E_ATPase"/>
</dbReference>
<evidence type="ECO:0000256" key="1">
    <source>
        <dbReference type="ARBA" id="ARBA00006611"/>
    </source>
</evidence>
<dbReference type="PANTHER" id="PTHR30486:SF12">
    <property type="entry name" value="TYPE IV PILUS ATPASE PILU"/>
    <property type="match status" value="1"/>
</dbReference>
<protein>
    <submittedName>
        <fullName evidence="4">PilT/PilU family type 4a pilus ATPase</fullName>
    </submittedName>
</protein>
<comment type="caution">
    <text evidence="4">The sequence shown here is derived from an EMBL/GenBank/DDBJ whole genome shotgun (WGS) entry which is preliminary data.</text>
</comment>
<dbReference type="PANTHER" id="PTHR30486">
    <property type="entry name" value="TWITCHING MOTILITY PROTEIN PILT"/>
    <property type="match status" value="1"/>
</dbReference>
<dbReference type="EMBL" id="JAWJUL010000146">
    <property type="protein sequence ID" value="MDV3442941.1"/>
    <property type="molecule type" value="Genomic_DNA"/>
</dbReference>
<keyword evidence="5" id="KW-1185">Reference proteome</keyword>
<proteinExistence type="inferred from homology"/>
<evidence type="ECO:0000259" key="3">
    <source>
        <dbReference type="PROSITE" id="PS00662"/>
    </source>
</evidence>
<sequence length="404" mass="44461">MDLPSMLKVLASQDGSDLYLSTGAPPCAKFNGVLKPLSADPLKPGDVARIAESIMDPEQRVEFNHELEMNLAISVPNVGRFRINIFKQRNEVSIVARNIKLDIPRFEDLKLPEVLLKVVMEKRGLVLFVGGTGSGKSTSLAALIDYRNRNSGGHIITIEDPVEYVHRHKKSIINQREVGVDTRSFHAALKNTLRQAPDVILIGEIRDRETMEHALAFADTGHLAISTLHANNANQALDRIINFFPEERRPQLLNDLGNNLKAFVSQRLVRTSDGKRRAAVEVLLGTSTISDLIKRGDFSSIKEIMEKSKALGMQTFDQALFDLVVEGAISEDEAIKNADSANNLRLKLKLYRDGPAPAPTPAPAAAPTPPPAATRTQDAASWGLELKLEELPEETPPEDPGKHF</sequence>
<dbReference type="PROSITE" id="PS00662">
    <property type="entry name" value="T2SP_E"/>
    <property type="match status" value="1"/>
</dbReference>
<dbReference type="NCBIfam" id="TIGR01420">
    <property type="entry name" value="pilT_fam"/>
    <property type="match status" value="1"/>
</dbReference>
<dbReference type="InterPro" id="IPR006321">
    <property type="entry name" value="PilT/PilU"/>
</dbReference>
<dbReference type="CDD" id="cd01131">
    <property type="entry name" value="PilT"/>
    <property type="match status" value="1"/>
</dbReference>
<evidence type="ECO:0000256" key="2">
    <source>
        <dbReference type="SAM" id="MobiDB-lite"/>
    </source>
</evidence>
<feature type="compositionally biased region" description="Pro residues" evidence="2">
    <location>
        <begin position="356"/>
        <end position="372"/>
    </location>
</feature>
<dbReference type="Gene3D" id="3.30.450.90">
    <property type="match status" value="1"/>
</dbReference>
<feature type="domain" description="Bacterial type II secretion system protein E" evidence="3">
    <location>
        <begin position="193"/>
        <end position="207"/>
    </location>
</feature>
<dbReference type="Proteomes" id="UP001273935">
    <property type="component" value="Unassembled WGS sequence"/>
</dbReference>
<dbReference type="InterPro" id="IPR027417">
    <property type="entry name" value="P-loop_NTPase"/>
</dbReference>
<comment type="similarity">
    <text evidence="1">Belongs to the GSP E family.</text>
</comment>
<dbReference type="Gene3D" id="3.40.50.300">
    <property type="entry name" value="P-loop containing nucleotide triphosphate hydrolases"/>
    <property type="match status" value="1"/>
</dbReference>
<dbReference type="SMART" id="SM00382">
    <property type="entry name" value="AAA"/>
    <property type="match status" value="1"/>
</dbReference>
<evidence type="ECO:0000313" key="4">
    <source>
        <dbReference type="EMBL" id="MDV3442941.1"/>
    </source>
</evidence>
<reference evidence="4 5" key="1">
    <citation type="submission" date="2023-10" db="EMBL/GenBank/DDBJ databases">
        <title>Pseudomonas otitidis isolated from a paediatric patient with cystic fibrosis in Chile.</title>
        <authorList>
            <person name="Amsteins-Romero L."/>
            <person name="Opazo-Capurro A."/>
            <person name="Matus-Kohler M."/>
            <person name="Gonzalez-Rocha G."/>
        </authorList>
    </citation>
    <scope>NUCLEOTIDE SEQUENCE [LARGE SCALE GENOMIC DNA]</scope>
    <source>
        <strain evidence="4 5">P-714</strain>
    </source>
</reference>